<dbReference type="EMBL" id="SDEE01000016">
    <property type="protein sequence ID" value="RXW24617.1"/>
    <property type="molecule type" value="Genomic_DNA"/>
</dbReference>
<protein>
    <recommendedName>
        <fullName evidence="6">Protein kinase domain-containing protein</fullName>
    </recommendedName>
</protein>
<dbReference type="PROSITE" id="PS50011">
    <property type="entry name" value="PROTEIN_KINASE_DOM"/>
    <property type="match status" value="1"/>
</dbReference>
<evidence type="ECO:0000256" key="4">
    <source>
        <dbReference type="ARBA" id="ARBA00022777"/>
    </source>
</evidence>
<comment type="caution">
    <text evidence="7">The sequence shown here is derived from an EMBL/GenBank/DDBJ whole genome shotgun (WGS) entry which is preliminary data.</text>
</comment>
<dbReference type="Gene3D" id="3.30.200.20">
    <property type="entry name" value="Phosphorylase Kinase, domain 1"/>
    <property type="match status" value="1"/>
</dbReference>
<keyword evidence="3" id="KW-0547">Nucleotide-binding</keyword>
<name>A0A4Q2DVZ0_9AGAR</name>
<evidence type="ECO:0000313" key="8">
    <source>
        <dbReference type="Proteomes" id="UP000290288"/>
    </source>
</evidence>
<dbReference type="SUPFAM" id="SSF56112">
    <property type="entry name" value="Protein kinase-like (PK-like)"/>
    <property type="match status" value="1"/>
</dbReference>
<dbReference type="InterPro" id="IPR000719">
    <property type="entry name" value="Prot_kinase_dom"/>
</dbReference>
<dbReference type="Gene3D" id="1.10.510.10">
    <property type="entry name" value="Transferase(Phosphotransferase) domain 1"/>
    <property type="match status" value="1"/>
</dbReference>
<dbReference type="SMART" id="SM00220">
    <property type="entry name" value="S_TKc"/>
    <property type="match status" value="1"/>
</dbReference>
<evidence type="ECO:0000256" key="2">
    <source>
        <dbReference type="ARBA" id="ARBA00022679"/>
    </source>
</evidence>
<dbReference type="Proteomes" id="UP000290288">
    <property type="component" value="Unassembled WGS sequence"/>
</dbReference>
<dbReference type="GO" id="GO:0005524">
    <property type="term" value="F:ATP binding"/>
    <property type="evidence" value="ECO:0007669"/>
    <property type="project" value="UniProtKB-KW"/>
</dbReference>
<accession>A0A4Q2DVZ0</accession>
<dbReference type="GO" id="GO:0004674">
    <property type="term" value="F:protein serine/threonine kinase activity"/>
    <property type="evidence" value="ECO:0007669"/>
    <property type="project" value="UniProtKB-KW"/>
</dbReference>
<dbReference type="InterPro" id="IPR011009">
    <property type="entry name" value="Kinase-like_dom_sf"/>
</dbReference>
<dbReference type="OrthoDB" id="3068150at2759"/>
<evidence type="ECO:0000313" key="7">
    <source>
        <dbReference type="EMBL" id="RXW24617.1"/>
    </source>
</evidence>
<proteinExistence type="predicted"/>
<keyword evidence="1" id="KW-0723">Serine/threonine-protein kinase</keyword>
<reference evidence="7 8" key="1">
    <citation type="submission" date="2019-01" db="EMBL/GenBank/DDBJ databases">
        <title>Draft genome sequence of Psathyrella aberdarensis IHI B618.</title>
        <authorList>
            <person name="Buettner E."/>
            <person name="Kellner H."/>
        </authorList>
    </citation>
    <scope>NUCLEOTIDE SEQUENCE [LARGE SCALE GENOMIC DNA]</scope>
    <source>
        <strain evidence="7 8">IHI B618</strain>
    </source>
</reference>
<dbReference type="STRING" id="2316362.A0A4Q2DVZ0"/>
<keyword evidence="4" id="KW-0418">Kinase</keyword>
<evidence type="ECO:0000256" key="3">
    <source>
        <dbReference type="ARBA" id="ARBA00022741"/>
    </source>
</evidence>
<keyword evidence="5" id="KW-0067">ATP-binding</keyword>
<dbReference type="PANTHER" id="PTHR45646:SF11">
    <property type="entry name" value="SERINE_THREONINE-PROTEIN KINASE DOA"/>
    <property type="match status" value="1"/>
</dbReference>
<dbReference type="InterPro" id="IPR051175">
    <property type="entry name" value="CLK_kinases"/>
</dbReference>
<dbReference type="PANTHER" id="PTHR45646">
    <property type="entry name" value="SERINE/THREONINE-PROTEIN KINASE DOA-RELATED"/>
    <property type="match status" value="1"/>
</dbReference>
<sequence>MEGFLKKLPMFLKHNGSGATAQAAEPTIERSGSRARCLLFPSNARAATFVEFDIPAKDWAPEDLDVSSLFPDGAFSVRIPAIPGTELQTGIHYRLYVSMHMVATTKNTFFLENYSLPWSGHVLIARYQRNGSHSFTYGRMQKREEPWCTAIVTGWIRECIAGGVFSAHIALAEDQVQLTEEVWSTRDKHVWAAKDIAKNRRLIVKATRTDLSIASINDAHRLWMAFNRTQDPAKQLLAAFITYAMTSHYKITVLERLRTSLAEFMRTPGVLPLLGSQVRAIGLQIITGIDFIHRMGVVHTDIKPENVALINPEMVSYIDLAKGQFITKHVLKYPLIKIVDYDEAFVTQEQLGRYSIGTMGYRAPEAVLGPSWSFGVDVFSFACLMAEIHIGRPLFPPTSTPFGYLTWLERLLGRLPLAFLIQLRANGHQSLLTERDELRRPMSDEECADIKAGEKWQVLAVLVARPDLYNLLHMALSPHEATRPTARVLMGHRYFKV</sequence>
<keyword evidence="8" id="KW-1185">Reference proteome</keyword>
<organism evidence="7 8">
    <name type="scientific">Candolleomyces aberdarensis</name>
    <dbReference type="NCBI Taxonomy" id="2316362"/>
    <lineage>
        <taxon>Eukaryota</taxon>
        <taxon>Fungi</taxon>
        <taxon>Dikarya</taxon>
        <taxon>Basidiomycota</taxon>
        <taxon>Agaricomycotina</taxon>
        <taxon>Agaricomycetes</taxon>
        <taxon>Agaricomycetidae</taxon>
        <taxon>Agaricales</taxon>
        <taxon>Agaricineae</taxon>
        <taxon>Psathyrellaceae</taxon>
        <taxon>Candolleomyces</taxon>
    </lineage>
</organism>
<keyword evidence="2" id="KW-0808">Transferase</keyword>
<gene>
    <name evidence="7" type="ORF">EST38_g1245</name>
</gene>
<dbReference type="AlphaFoldDB" id="A0A4Q2DVZ0"/>
<dbReference type="GO" id="GO:0005634">
    <property type="term" value="C:nucleus"/>
    <property type="evidence" value="ECO:0007669"/>
    <property type="project" value="TreeGrafter"/>
</dbReference>
<evidence type="ECO:0000256" key="1">
    <source>
        <dbReference type="ARBA" id="ARBA00022527"/>
    </source>
</evidence>
<evidence type="ECO:0000256" key="5">
    <source>
        <dbReference type="ARBA" id="ARBA00022840"/>
    </source>
</evidence>
<dbReference type="Pfam" id="PF00069">
    <property type="entry name" value="Pkinase"/>
    <property type="match status" value="1"/>
</dbReference>
<evidence type="ECO:0000259" key="6">
    <source>
        <dbReference type="PROSITE" id="PS50011"/>
    </source>
</evidence>
<feature type="domain" description="Protein kinase" evidence="6">
    <location>
        <begin position="154"/>
        <end position="495"/>
    </location>
</feature>